<reference evidence="3" key="1">
    <citation type="submission" date="2023-04" db="EMBL/GenBank/DDBJ databases">
        <title>Phytophthora fragariaefolia NBRC 109709.</title>
        <authorList>
            <person name="Ichikawa N."/>
            <person name="Sato H."/>
            <person name="Tonouchi N."/>
        </authorList>
    </citation>
    <scope>NUCLEOTIDE SEQUENCE</scope>
    <source>
        <strain evidence="3">NBRC 109709</strain>
    </source>
</reference>
<feature type="compositionally biased region" description="Polar residues" evidence="2">
    <location>
        <begin position="315"/>
        <end position="329"/>
    </location>
</feature>
<feature type="compositionally biased region" description="Acidic residues" evidence="2">
    <location>
        <begin position="1"/>
        <end position="10"/>
    </location>
</feature>
<keyword evidence="4" id="KW-1185">Reference proteome</keyword>
<evidence type="ECO:0000313" key="3">
    <source>
        <dbReference type="EMBL" id="GMF38292.1"/>
    </source>
</evidence>
<comment type="caution">
    <text evidence="3">The sequence shown here is derived from an EMBL/GenBank/DDBJ whole genome shotgun (WGS) entry which is preliminary data.</text>
</comment>
<dbReference type="OrthoDB" id="74810at2759"/>
<dbReference type="Proteomes" id="UP001165121">
    <property type="component" value="Unassembled WGS sequence"/>
</dbReference>
<organism evidence="3 4">
    <name type="scientific">Phytophthora fragariaefolia</name>
    <dbReference type="NCBI Taxonomy" id="1490495"/>
    <lineage>
        <taxon>Eukaryota</taxon>
        <taxon>Sar</taxon>
        <taxon>Stramenopiles</taxon>
        <taxon>Oomycota</taxon>
        <taxon>Peronosporomycetes</taxon>
        <taxon>Peronosporales</taxon>
        <taxon>Peronosporaceae</taxon>
        <taxon>Phytophthora</taxon>
    </lineage>
</organism>
<name>A0A9W6XGV9_9STRA</name>
<evidence type="ECO:0000313" key="4">
    <source>
        <dbReference type="Proteomes" id="UP001165121"/>
    </source>
</evidence>
<dbReference type="EMBL" id="BSXT01001081">
    <property type="protein sequence ID" value="GMF38292.1"/>
    <property type="molecule type" value="Genomic_DNA"/>
</dbReference>
<feature type="region of interest" description="Disordered" evidence="2">
    <location>
        <begin position="1"/>
        <end position="61"/>
    </location>
</feature>
<evidence type="ECO:0000256" key="1">
    <source>
        <dbReference type="SAM" id="Coils"/>
    </source>
</evidence>
<accession>A0A9W6XGV9</accession>
<evidence type="ECO:0000256" key="2">
    <source>
        <dbReference type="SAM" id="MobiDB-lite"/>
    </source>
</evidence>
<protein>
    <submittedName>
        <fullName evidence="3">Unnamed protein product</fullName>
    </submittedName>
</protein>
<feature type="coiled-coil region" evidence="1">
    <location>
        <begin position="345"/>
        <end position="372"/>
    </location>
</feature>
<keyword evidence="1" id="KW-0175">Coiled coil</keyword>
<proteinExistence type="predicted"/>
<sequence length="378" mass="42174">MRSRSEDDESLIILPDRAGSSQQQHTQQPPPLLHQRPANTETSKRGPEFDSEDDGESGAETLPSLDERYLQQLKADILHLHRVHRQLENAARETNTVDSRITAAASVSQAPNHVKNLLIHRDTKAYLGWSSQRNVIPKLNLTTSSPTTSLQTQVQRYNYSSDPAQLTTAKIGLENLLVDTLLTLMEFCINHEDLKTNGSDPDQKDAERMTLVRPSVSEKPGDAPSLAFANGCGTSPASIYAGGLLSVLQQTEVLKRTMLALSGERQMLEKVIADKDEELSQLTEQIGFFKDVLARRRPRFERTTIVPAADEDGNRGNTSESVENGSPYSNEHHRSTVTTDQTTRLTALEKDRVESILSIQNLEQQRDDLQQQVLFPMI</sequence>
<feature type="region of interest" description="Disordered" evidence="2">
    <location>
        <begin position="308"/>
        <end position="344"/>
    </location>
</feature>
<gene>
    <name evidence="3" type="ORF">Pfra01_001098900</name>
</gene>
<dbReference type="AlphaFoldDB" id="A0A9W6XGV9"/>